<dbReference type="Proteomes" id="UP000016649">
    <property type="component" value="Unassembled WGS sequence"/>
</dbReference>
<keyword evidence="1" id="KW-0812">Transmembrane</keyword>
<reference evidence="2 3" key="1">
    <citation type="submission" date="2013-08" db="EMBL/GenBank/DDBJ databases">
        <authorList>
            <person name="Weinstock G."/>
            <person name="Sodergren E."/>
            <person name="Wylie T."/>
            <person name="Fulton L."/>
            <person name="Fulton R."/>
            <person name="Fronick C."/>
            <person name="O'Laughlin M."/>
            <person name="Godfrey J."/>
            <person name="Miner T."/>
            <person name="Herter B."/>
            <person name="Appelbaum E."/>
            <person name="Cordes M."/>
            <person name="Lek S."/>
            <person name="Wollam A."/>
            <person name="Pepin K.H."/>
            <person name="Palsikar V.B."/>
            <person name="Mitreva M."/>
            <person name="Wilson R.K."/>
        </authorList>
    </citation>
    <scope>NUCLEOTIDE SEQUENCE [LARGE SCALE GENOMIC DNA]</scope>
    <source>
        <strain evidence="2 3">ATCC 700332</strain>
    </source>
</reference>
<accession>A0ABN0NYP1</accession>
<keyword evidence="1" id="KW-0472">Membrane</keyword>
<dbReference type="RefSeq" id="WP_021687330.1">
    <property type="nucleotide sequence ID" value="NZ_KI260566.1"/>
</dbReference>
<name>A0ABN0NYP1_TRELE</name>
<sequence length="590" mass="65683">MKMPEVLYIQKDCMELDSGLTEREFAHARLAQYMSEAGVLCIPETENGTRCWRTQEFRFTGTRLDGKSKTVHICAPAFNGTSFISLLETALNFNEHTMPEAKYSKTDTNAEEPDIEDIKAQKKLCRALCAVCDALQYCLTGASNCAGHTAEAAINTDIVNCGPAGIVYGADGSVLFLPPSLCERSMLSKNERERAFLYGCWINKALGKTDGWNFSLASYAYTLLAGTIPFANTNDETRNEDCRDLAFVPLRFFVPVPEDGTNGTQNEITLNAVRRTIRAVDDNLAASVHTLKGKKGGAYAKTADTLHSSFLSADELQCTFDAVHAYKNDFPQAFYEHKEKLQTERAVFYTKQQKSVKHSRFLRKKSGILTVAALVILIAAFSAAGIVKAHKERPTTKGMNPAEVVHTFYTALHTLDTLTLDSCGKRGATKAYSNMAAALFVTGKMRQAYENIPSFLTPEQWLNVSNPFRFWVFGLTQLFIEELDVSPTEAHIKAQFFIVTNSAPEQYQVTAYTDTLTLTFFKNRWLITAINGESTDIAVDSAFLKKDVLQAFETYGIPAGIETLRNKYMWLPSKEALKNAAEKIQKNEAY</sequence>
<feature type="transmembrane region" description="Helical" evidence="1">
    <location>
        <begin position="367"/>
        <end position="387"/>
    </location>
</feature>
<keyword evidence="1" id="KW-1133">Transmembrane helix</keyword>
<evidence type="ECO:0000313" key="3">
    <source>
        <dbReference type="Proteomes" id="UP000016649"/>
    </source>
</evidence>
<evidence type="ECO:0000313" key="2">
    <source>
        <dbReference type="EMBL" id="ERJ93119.1"/>
    </source>
</evidence>
<dbReference type="EMBL" id="AWVH01000030">
    <property type="protein sequence ID" value="ERJ93119.1"/>
    <property type="molecule type" value="Genomic_DNA"/>
</dbReference>
<comment type="caution">
    <text evidence="2">The sequence shown here is derived from an EMBL/GenBank/DDBJ whole genome shotgun (WGS) entry which is preliminary data.</text>
</comment>
<proteinExistence type="predicted"/>
<gene>
    <name evidence="2" type="ORF">HMPREF9193_01119</name>
</gene>
<evidence type="ECO:0000256" key="1">
    <source>
        <dbReference type="SAM" id="Phobius"/>
    </source>
</evidence>
<keyword evidence="3" id="KW-1185">Reference proteome</keyword>
<protein>
    <submittedName>
        <fullName evidence="2">Uncharacterized protein</fullName>
    </submittedName>
</protein>
<organism evidence="2 3">
    <name type="scientific">Treponema lecithinolyticum ATCC 700332</name>
    <dbReference type="NCBI Taxonomy" id="1321815"/>
    <lineage>
        <taxon>Bacteria</taxon>
        <taxon>Pseudomonadati</taxon>
        <taxon>Spirochaetota</taxon>
        <taxon>Spirochaetia</taxon>
        <taxon>Spirochaetales</taxon>
        <taxon>Treponemataceae</taxon>
        <taxon>Treponema</taxon>
    </lineage>
</organism>